<evidence type="ECO:0000256" key="4">
    <source>
        <dbReference type="ARBA" id="ARBA00022618"/>
    </source>
</evidence>
<keyword evidence="7" id="KW-0137">Centromere</keyword>
<reference evidence="8" key="1">
    <citation type="journal article" date="2011" name="PLoS Biol.">
        <title>Gene gain and loss during evolution of obligate parasitism in the white rust pathogen of Arabidopsis thaliana.</title>
        <authorList>
            <person name="Kemen E."/>
            <person name="Gardiner A."/>
            <person name="Schultz-Larsen T."/>
            <person name="Kemen A.C."/>
            <person name="Balmuth A.L."/>
            <person name="Robert-Seilaniantz A."/>
            <person name="Bailey K."/>
            <person name="Holub E."/>
            <person name="Studholme D.J."/>
            <person name="Maclean D."/>
            <person name="Jones J.D."/>
        </authorList>
    </citation>
    <scope>NUCLEOTIDE SEQUENCE</scope>
</reference>
<evidence type="ECO:0000256" key="6">
    <source>
        <dbReference type="ARBA" id="ARBA00023306"/>
    </source>
</evidence>
<sequence>MPYDTALYCTIDIVKWRKAIKLCLQAKDCVLLDTAKRCGTILCYTTPDRLHHPLHSSLVRNESPNGSEQCICIYRLNPAVYEILEEVSQLVSEEDQRTLLRAFLYKSETRGVSWMEARQCSSALGICDEVIIPYCQYTENARTVLININKALASDESEHFDSEMHKILISHQNGYFGRESDFSNAGITRFINIKKEEDVAITQNLMKKLDDFCENYQRECQFTTQIRRSRTNTIIKDLDIHVDAQYDIWMDPSRLEQDAAFGTDCLQGHMFKLNFAWSGLENTRALLCEPVESSEAHVLFSVELQQPIFEYRKTKATAKPVAQNQPHQWIQDLDFLHALEKTLANPIDCINRDSATSYSEEGRDSIVNEFRQLLVNSISTHSTGALEILAHENEISSCSQGSIFKRCDFDFMETIWLFFTSSGTSVGLVLELMQETFRWLSSIRSVPFLHASNRTALAEYVRLQVDYTRANSKGTIHKAEELADRLESFQSLDEALKALLELGRWKIGRDIAYYFSKLDTSSECITTALKDLMINGDLRLHPHDVITIILVVRFLSIAGVSEDKRRGYVESVCSSLEQQRSECRKDRSYPEKISVKWPVPAVLITRSASIRRLLPDVTSWDLQLTSNDAFQRRIRLCRQPVESRHYARKTLRSGTETTLALDASTLQRLRRIPTHIVSIPAVHNLLRDAVPKASNLQSVDYQCYVCTIEEIHMDND</sequence>
<dbReference type="GO" id="GO:0051301">
    <property type="term" value="P:cell division"/>
    <property type="evidence" value="ECO:0007669"/>
    <property type="project" value="UniProtKB-KW"/>
</dbReference>
<reference evidence="8" key="2">
    <citation type="submission" date="2011-02" db="EMBL/GenBank/DDBJ databases">
        <authorList>
            <person name="MacLean D."/>
        </authorList>
    </citation>
    <scope>NUCLEOTIDE SEQUENCE</scope>
</reference>
<dbReference type="InterPro" id="IPR018630">
    <property type="entry name" value="Zwilch"/>
</dbReference>
<dbReference type="PANTHER" id="PTHR15995">
    <property type="entry name" value="PROTEIN ZWILCH HOMOLOG"/>
    <property type="match status" value="1"/>
</dbReference>
<keyword evidence="3" id="KW-0158">Chromosome</keyword>
<evidence type="ECO:0000256" key="2">
    <source>
        <dbReference type="ARBA" id="ARBA00009062"/>
    </source>
</evidence>
<dbReference type="GO" id="GO:0007094">
    <property type="term" value="P:mitotic spindle assembly checkpoint signaling"/>
    <property type="evidence" value="ECO:0007669"/>
    <property type="project" value="TreeGrafter"/>
</dbReference>
<comment type="similarity">
    <text evidence="2">Belongs to the ZWILCH family.</text>
</comment>
<dbReference type="PANTHER" id="PTHR15995:SF1">
    <property type="entry name" value="PROTEIN ZWILCH HOMOLOG"/>
    <property type="match status" value="1"/>
</dbReference>
<dbReference type="EMBL" id="FR824213">
    <property type="protein sequence ID" value="CCA22802.1"/>
    <property type="molecule type" value="Genomic_DNA"/>
</dbReference>
<keyword evidence="4" id="KW-0132">Cell division</keyword>
<evidence type="ECO:0000256" key="5">
    <source>
        <dbReference type="ARBA" id="ARBA00022776"/>
    </source>
</evidence>
<proteinExistence type="inferred from homology"/>
<dbReference type="GO" id="GO:0034501">
    <property type="term" value="P:protein localization to kinetochore"/>
    <property type="evidence" value="ECO:0007669"/>
    <property type="project" value="TreeGrafter"/>
</dbReference>
<comment type="subcellular location">
    <subcellularLocation>
        <location evidence="1">Chromosome</location>
        <location evidence="1">Centromere</location>
    </subcellularLocation>
</comment>
<evidence type="ECO:0000256" key="1">
    <source>
        <dbReference type="ARBA" id="ARBA00004584"/>
    </source>
</evidence>
<name>F0WNB3_9STRA</name>
<protein>
    <submittedName>
        <fullName evidence="8">AlNc14C168G7943 protein</fullName>
    </submittedName>
</protein>
<dbReference type="GO" id="GO:1990423">
    <property type="term" value="C:RZZ complex"/>
    <property type="evidence" value="ECO:0007669"/>
    <property type="project" value="InterPro"/>
</dbReference>
<keyword evidence="6" id="KW-0131">Cell cycle</keyword>
<dbReference type="HOGENOM" id="CLU_386079_0_0_1"/>
<accession>F0WNB3</accession>
<dbReference type="AlphaFoldDB" id="F0WNB3"/>
<gene>
    <name evidence="8" type="primary">AlNc14C168G7943</name>
    <name evidence="8" type="ORF">ALNC14_089450</name>
</gene>
<evidence type="ECO:0000313" key="8">
    <source>
        <dbReference type="EMBL" id="CCA22802.1"/>
    </source>
</evidence>
<keyword evidence="5" id="KW-0498">Mitosis</keyword>
<organism evidence="8">
    <name type="scientific">Albugo laibachii Nc14</name>
    <dbReference type="NCBI Taxonomy" id="890382"/>
    <lineage>
        <taxon>Eukaryota</taxon>
        <taxon>Sar</taxon>
        <taxon>Stramenopiles</taxon>
        <taxon>Oomycota</taxon>
        <taxon>Peronosporomycetes</taxon>
        <taxon>Albuginales</taxon>
        <taxon>Albuginaceae</taxon>
        <taxon>Albugo</taxon>
    </lineage>
</organism>
<evidence type="ECO:0000256" key="3">
    <source>
        <dbReference type="ARBA" id="ARBA00022454"/>
    </source>
</evidence>
<evidence type="ECO:0000256" key="7">
    <source>
        <dbReference type="ARBA" id="ARBA00023328"/>
    </source>
</evidence>